<protein>
    <recommendedName>
        <fullName evidence="2">Microbial-type PARG catalytic domain-containing protein</fullName>
    </recommendedName>
</protein>
<dbReference type="InterPro" id="IPR043472">
    <property type="entry name" value="Macro_dom-like"/>
</dbReference>
<dbReference type="InterPro" id="IPR019261">
    <property type="entry name" value="PARG_cat_microbial"/>
</dbReference>
<name>A0A8H6I5M6_9AGAR</name>
<evidence type="ECO:0000313" key="3">
    <source>
        <dbReference type="EMBL" id="KAF6759355.1"/>
    </source>
</evidence>
<accession>A0A8H6I5M6</accession>
<keyword evidence="4" id="KW-1185">Reference proteome</keyword>
<feature type="compositionally biased region" description="Basic residues" evidence="1">
    <location>
        <begin position="1"/>
        <end position="10"/>
    </location>
</feature>
<gene>
    <name evidence="3" type="ORF">DFP72DRAFT_884934</name>
</gene>
<feature type="domain" description="Microbial-type PARG catalytic" evidence="2">
    <location>
        <begin position="65"/>
        <end position="164"/>
    </location>
</feature>
<dbReference type="OrthoDB" id="9985428at2759"/>
<reference evidence="3 4" key="1">
    <citation type="submission" date="2020-07" db="EMBL/GenBank/DDBJ databases">
        <title>Comparative genomics of pyrophilous fungi reveals a link between fire events and developmental genes.</title>
        <authorList>
            <consortium name="DOE Joint Genome Institute"/>
            <person name="Steindorff A.S."/>
            <person name="Carver A."/>
            <person name="Calhoun S."/>
            <person name="Stillman K."/>
            <person name="Liu H."/>
            <person name="Lipzen A."/>
            <person name="Pangilinan J."/>
            <person name="Labutti K."/>
            <person name="Bruns T.D."/>
            <person name="Grigoriev I.V."/>
        </authorList>
    </citation>
    <scope>NUCLEOTIDE SEQUENCE [LARGE SCALE GENOMIC DNA]</scope>
    <source>
        <strain evidence="3 4">CBS 144469</strain>
    </source>
</reference>
<dbReference type="PANTHER" id="PTHR35596">
    <property type="entry name" value="DUF2263 DOMAIN-CONTAINING PROTEIN"/>
    <property type="match status" value="1"/>
</dbReference>
<evidence type="ECO:0000313" key="4">
    <source>
        <dbReference type="Proteomes" id="UP000521943"/>
    </source>
</evidence>
<dbReference type="Pfam" id="PF10021">
    <property type="entry name" value="PARG_cat_microb"/>
    <property type="match status" value="1"/>
</dbReference>
<dbReference type="SUPFAM" id="SSF52949">
    <property type="entry name" value="Macro domain-like"/>
    <property type="match status" value="1"/>
</dbReference>
<organism evidence="3 4">
    <name type="scientific">Ephemerocybe angulata</name>
    <dbReference type="NCBI Taxonomy" id="980116"/>
    <lineage>
        <taxon>Eukaryota</taxon>
        <taxon>Fungi</taxon>
        <taxon>Dikarya</taxon>
        <taxon>Basidiomycota</taxon>
        <taxon>Agaricomycotina</taxon>
        <taxon>Agaricomycetes</taxon>
        <taxon>Agaricomycetidae</taxon>
        <taxon>Agaricales</taxon>
        <taxon>Agaricineae</taxon>
        <taxon>Psathyrellaceae</taxon>
        <taxon>Ephemerocybe</taxon>
    </lineage>
</organism>
<dbReference type="Proteomes" id="UP000521943">
    <property type="component" value="Unassembled WGS sequence"/>
</dbReference>
<dbReference type="AlphaFoldDB" id="A0A8H6I5M6"/>
<feature type="region of interest" description="Disordered" evidence="1">
    <location>
        <begin position="1"/>
        <end position="22"/>
    </location>
</feature>
<comment type="caution">
    <text evidence="3">The sequence shown here is derived from an EMBL/GenBank/DDBJ whole genome shotgun (WGS) entry which is preliminary data.</text>
</comment>
<dbReference type="NCBIfam" id="TIGR02452">
    <property type="entry name" value="TIGR02452 family protein"/>
    <property type="match status" value="1"/>
</dbReference>
<dbReference type="InterPro" id="IPR012664">
    <property type="entry name" value="CHP02452"/>
</dbReference>
<proteinExistence type="predicted"/>
<dbReference type="EMBL" id="JACGCI010000015">
    <property type="protein sequence ID" value="KAF6759355.1"/>
    <property type="molecule type" value="Genomic_DNA"/>
</dbReference>
<sequence length="297" mass="32606">MTRLFNRLRRTPSGPPSTSTFAQRKLVAEDTLARAKGIIKAHSAEGATSASTFVGAQLEPLDEAESPQYGSSSVEVINCDAFTVARKIFGEAPDAKGNITVLNLASDQQPAGGWLFSLSKTQEEALCYSSTLYATLKKEYYPWPNVGPDSIAGVYSPGVVIFKNDMDNNCRDLELNERRVVSVITVAAPRHRPLTSDGLNFKQPSYLEDLKGKIRLVYRMAARNDQRILVLGAMGCGAYACPPRLVAEQMKSILLEPEFKGVFEKVVFAVYDIGGRPDSNFAVFSEVFKDTYLNEDA</sequence>
<evidence type="ECO:0000256" key="1">
    <source>
        <dbReference type="SAM" id="MobiDB-lite"/>
    </source>
</evidence>
<evidence type="ECO:0000259" key="2">
    <source>
        <dbReference type="Pfam" id="PF10021"/>
    </source>
</evidence>
<dbReference type="PANTHER" id="PTHR35596:SF1">
    <property type="entry name" value="MICROBIAL-TYPE PARG CATALYTIC DOMAIN-CONTAINING PROTEIN"/>
    <property type="match status" value="1"/>
</dbReference>
<dbReference type="Gene3D" id="3.40.220.10">
    <property type="entry name" value="Leucine Aminopeptidase, subunit E, domain 1"/>
    <property type="match status" value="1"/>
</dbReference>